<evidence type="ECO:0000313" key="3">
    <source>
        <dbReference type="Proteomes" id="UP001604336"/>
    </source>
</evidence>
<proteinExistence type="predicted"/>
<keyword evidence="3" id="KW-1185">Reference proteome</keyword>
<evidence type="ECO:0000313" key="2">
    <source>
        <dbReference type="EMBL" id="KAL2474555.1"/>
    </source>
</evidence>
<protein>
    <submittedName>
        <fullName evidence="2">Uncharacterized protein</fullName>
    </submittedName>
</protein>
<feature type="compositionally biased region" description="Basic and acidic residues" evidence="1">
    <location>
        <begin position="186"/>
        <end position="209"/>
    </location>
</feature>
<comment type="caution">
    <text evidence="2">The sequence shown here is derived from an EMBL/GenBank/DDBJ whole genome shotgun (WGS) entry which is preliminary data.</text>
</comment>
<evidence type="ECO:0000256" key="1">
    <source>
        <dbReference type="SAM" id="MobiDB-lite"/>
    </source>
</evidence>
<organism evidence="2 3">
    <name type="scientific">Abeliophyllum distichum</name>
    <dbReference type="NCBI Taxonomy" id="126358"/>
    <lineage>
        <taxon>Eukaryota</taxon>
        <taxon>Viridiplantae</taxon>
        <taxon>Streptophyta</taxon>
        <taxon>Embryophyta</taxon>
        <taxon>Tracheophyta</taxon>
        <taxon>Spermatophyta</taxon>
        <taxon>Magnoliopsida</taxon>
        <taxon>eudicotyledons</taxon>
        <taxon>Gunneridae</taxon>
        <taxon>Pentapetalae</taxon>
        <taxon>asterids</taxon>
        <taxon>lamiids</taxon>
        <taxon>Lamiales</taxon>
        <taxon>Oleaceae</taxon>
        <taxon>Forsythieae</taxon>
        <taxon>Abeliophyllum</taxon>
    </lineage>
</organism>
<sequence length="209" mass="23941">MEKISSKVSRKEAKYPTFGWVEEVSDKEVALVKKPHMEIAWDLLGRKKKMMTASRPSEKKKATSSDKKKMIELVEDKASKVWKREAFIEKESKRMLEELIRLTGRRFPNDAIRALPLYTALGAQAFCKYFSLKYKEFTTHGGLEDLINTNLASTITIRAVEVQMKTIISLEKLKQQQQKLLAEASKSNEHKNALKGSGEHALDLRENAR</sequence>
<gene>
    <name evidence="2" type="ORF">Adt_35291</name>
</gene>
<name>A0ABD1QEA7_9LAMI</name>
<dbReference type="AlphaFoldDB" id="A0ABD1QEA7"/>
<reference evidence="3" key="1">
    <citation type="submission" date="2024-07" db="EMBL/GenBank/DDBJ databases">
        <title>Two chromosome-level genome assemblies of Korean endemic species Abeliophyllum distichum and Forsythia ovata (Oleaceae).</title>
        <authorList>
            <person name="Jang H."/>
        </authorList>
    </citation>
    <scope>NUCLEOTIDE SEQUENCE [LARGE SCALE GENOMIC DNA]</scope>
</reference>
<accession>A0ABD1QEA7</accession>
<dbReference type="EMBL" id="JBFOLK010000011">
    <property type="protein sequence ID" value="KAL2474555.1"/>
    <property type="molecule type" value="Genomic_DNA"/>
</dbReference>
<dbReference type="Proteomes" id="UP001604336">
    <property type="component" value="Unassembled WGS sequence"/>
</dbReference>
<feature type="region of interest" description="Disordered" evidence="1">
    <location>
        <begin position="181"/>
        <end position="209"/>
    </location>
</feature>